<dbReference type="InterPro" id="IPR046342">
    <property type="entry name" value="CBS_dom_sf"/>
</dbReference>
<dbReference type="GO" id="GO:0005524">
    <property type="term" value="F:ATP binding"/>
    <property type="evidence" value="ECO:0007669"/>
    <property type="project" value="UniProtKB-UniRule"/>
</dbReference>
<comment type="similarity">
    <text evidence="1 9">Belongs to the ABC transporter superfamily.</text>
</comment>
<comment type="subunit">
    <text evidence="9">The complex is probably composed of two ATP-binding proteins, two transmembrane proteins and a solute-binding protein.</text>
</comment>
<dbReference type="SUPFAM" id="SSF52540">
    <property type="entry name" value="P-loop containing nucleoside triphosphate hydrolases"/>
    <property type="match status" value="1"/>
</dbReference>
<keyword evidence="5 9" id="KW-0067">ATP-binding</keyword>
<dbReference type="PROSITE" id="PS00211">
    <property type="entry name" value="ABC_TRANSPORTER_1"/>
    <property type="match status" value="1"/>
</dbReference>
<dbReference type="Pfam" id="PF00571">
    <property type="entry name" value="CBS"/>
    <property type="match status" value="2"/>
</dbReference>
<evidence type="ECO:0000313" key="11">
    <source>
        <dbReference type="Proteomes" id="UP000829401"/>
    </source>
</evidence>
<dbReference type="Proteomes" id="UP000829401">
    <property type="component" value="Chromosome"/>
</dbReference>
<dbReference type="AlphaFoldDB" id="T0C904"/>
<dbReference type="FunFam" id="3.40.50.300:FF:000425">
    <property type="entry name" value="Probable ABC transporter, ATP-binding subunit"/>
    <property type="match status" value="1"/>
</dbReference>
<dbReference type="InterPro" id="IPR000644">
    <property type="entry name" value="CBS_dom"/>
</dbReference>
<dbReference type="GO" id="GO:0016887">
    <property type="term" value="F:ATP hydrolysis activity"/>
    <property type="evidence" value="ECO:0007669"/>
    <property type="project" value="UniProtKB-UniRule"/>
</dbReference>
<accession>T0C904</accession>
<dbReference type="GO" id="GO:0005886">
    <property type="term" value="C:plasma membrane"/>
    <property type="evidence" value="ECO:0007669"/>
    <property type="project" value="UniProtKB-SubCell"/>
</dbReference>
<keyword evidence="4 9" id="KW-0547">Nucleotide-binding</keyword>
<gene>
    <name evidence="10" type="ORF">K1I37_18420</name>
</gene>
<evidence type="ECO:0000256" key="9">
    <source>
        <dbReference type="RuleBase" id="RU369116"/>
    </source>
</evidence>
<dbReference type="GO" id="GO:0006865">
    <property type="term" value="P:amino acid transport"/>
    <property type="evidence" value="ECO:0007669"/>
    <property type="project" value="UniProtKB-UniRule"/>
</dbReference>
<dbReference type="STRING" id="1356854.N007_19915"/>
<dbReference type="OrthoDB" id="2374252at2"/>
<keyword evidence="2 9" id="KW-0813">Transport</keyword>
<evidence type="ECO:0000256" key="5">
    <source>
        <dbReference type="ARBA" id="ARBA00022840"/>
    </source>
</evidence>
<proteinExistence type="inferred from homology"/>
<evidence type="ECO:0000256" key="1">
    <source>
        <dbReference type="ARBA" id="ARBA00005417"/>
    </source>
</evidence>
<evidence type="ECO:0000256" key="3">
    <source>
        <dbReference type="ARBA" id="ARBA00022737"/>
    </source>
</evidence>
<sequence length="385" mass="42855">MHKAIEFVDVEKHYGETHVVKRLNFCIEEGRLVTLIGPSGCGKTTTLKMINRLIEPTSGKILVGGVETSALRPVELRRQIGYVIQQIGLFPHMTIEENISLVPRLIGMDKSQYTNRAEALLEMVGMDPSVFRKRYPKELSGGQQQRIGVARALAADPSIILMDEPFSALDPISREQLQDELLKLQSTLHKTIVFVTHDMDEALKIADQIVLMRDGSIVQHDAPEQILRHPKNDFVREFVGEKRFLQHAALGEARDVMTKAVSVTPVRGLAHCIQLMRAHRVNGLIVTDADDHYLGVVSPQQIYDHFQDERATAGTVMHAEGPVISPSAPMDEVLKWLQTTARGFLPVVDEKQRLLGVVTRASVLNMLTVTAPVEVMDSEPVDSSV</sequence>
<dbReference type="InterPro" id="IPR017871">
    <property type="entry name" value="ABC_transporter-like_CS"/>
</dbReference>
<evidence type="ECO:0000256" key="4">
    <source>
        <dbReference type="ARBA" id="ARBA00022741"/>
    </source>
</evidence>
<evidence type="ECO:0000256" key="7">
    <source>
        <dbReference type="ARBA" id="ARBA00052482"/>
    </source>
</evidence>
<keyword evidence="3" id="KW-0677">Repeat</keyword>
<dbReference type="Pfam" id="PF00005">
    <property type="entry name" value="ABC_tran"/>
    <property type="match status" value="1"/>
</dbReference>
<dbReference type="Gene3D" id="3.40.50.300">
    <property type="entry name" value="P-loop containing nucleotide triphosphate hydrolases"/>
    <property type="match status" value="1"/>
</dbReference>
<dbReference type="GO" id="GO:0015418">
    <property type="term" value="F:ABC-type quaternary ammonium compound transporting activity"/>
    <property type="evidence" value="ECO:0007669"/>
    <property type="project" value="UniProtKB-EC"/>
</dbReference>
<dbReference type="GO" id="GO:0031460">
    <property type="term" value="P:glycine betaine transport"/>
    <property type="evidence" value="ECO:0007669"/>
    <property type="project" value="InterPro"/>
</dbReference>
<dbReference type="eggNOG" id="COG1125">
    <property type="taxonomic scope" value="Bacteria"/>
</dbReference>
<evidence type="ECO:0000256" key="6">
    <source>
        <dbReference type="ARBA" id="ARBA00023122"/>
    </source>
</evidence>
<comment type="subcellular location">
    <subcellularLocation>
        <location evidence="9">Cell inner membrane</location>
        <topology evidence="9">Peripheral membrane protein</topology>
    </subcellularLocation>
</comment>
<protein>
    <recommendedName>
        <fullName evidence="9">Quaternary amine transport ATP-binding protein</fullName>
        <ecNumber evidence="9">7.6.2.9</ecNumber>
    </recommendedName>
</protein>
<organism evidence="10 11">
    <name type="scientific">Alicyclobacillus acidoterrestris (strain ATCC 49025 / DSM 3922 / CIP 106132 / NCIMB 13137 / GD3B)</name>
    <dbReference type="NCBI Taxonomy" id="1356854"/>
    <lineage>
        <taxon>Bacteria</taxon>
        <taxon>Bacillati</taxon>
        <taxon>Bacillota</taxon>
        <taxon>Bacilli</taxon>
        <taxon>Bacillales</taxon>
        <taxon>Alicyclobacillaceae</taxon>
        <taxon>Alicyclobacillus</taxon>
    </lineage>
</organism>
<evidence type="ECO:0000313" key="10">
    <source>
        <dbReference type="EMBL" id="UNO50943.1"/>
    </source>
</evidence>
<dbReference type="SUPFAM" id="SSF54631">
    <property type="entry name" value="CBS-domain pair"/>
    <property type="match status" value="1"/>
</dbReference>
<dbReference type="KEGG" id="aaco:K1I37_18420"/>
<dbReference type="Gene3D" id="3.10.580.10">
    <property type="entry name" value="CBS-domain"/>
    <property type="match status" value="1"/>
</dbReference>
<evidence type="ECO:0000256" key="2">
    <source>
        <dbReference type="ARBA" id="ARBA00022448"/>
    </source>
</evidence>
<keyword evidence="9" id="KW-0472">Membrane</keyword>
<dbReference type="EC" id="7.6.2.9" evidence="9"/>
<keyword evidence="9" id="KW-0997">Cell inner membrane</keyword>
<dbReference type="PROSITE" id="PS51371">
    <property type="entry name" value="CBS"/>
    <property type="match status" value="2"/>
</dbReference>
<dbReference type="EMBL" id="CP080467">
    <property type="protein sequence ID" value="UNO50943.1"/>
    <property type="molecule type" value="Genomic_DNA"/>
</dbReference>
<dbReference type="SMART" id="SM00382">
    <property type="entry name" value="AAA"/>
    <property type="match status" value="1"/>
</dbReference>
<keyword evidence="11" id="KW-1185">Reference proteome</keyword>
<dbReference type="InterPro" id="IPR027417">
    <property type="entry name" value="P-loop_NTPase"/>
</dbReference>
<dbReference type="RefSeq" id="WP_021295187.1">
    <property type="nucleotide sequence ID" value="NZ_AURB01000047.1"/>
</dbReference>
<dbReference type="InterPro" id="IPR003593">
    <property type="entry name" value="AAA+_ATPase"/>
</dbReference>
<dbReference type="NCBIfam" id="TIGR01186">
    <property type="entry name" value="proV"/>
    <property type="match status" value="1"/>
</dbReference>
<dbReference type="PANTHER" id="PTHR43117">
    <property type="entry name" value="OSMOPROTECTANT IMPORT ATP-BINDING PROTEIN OSMV"/>
    <property type="match status" value="1"/>
</dbReference>
<accession>A0A9E6ZK72</accession>
<keyword evidence="9" id="KW-1003">Cell membrane</keyword>
<dbReference type="InterPro" id="IPR005892">
    <property type="entry name" value="Gly-betaine_transp_ATP-bd"/>
</dbReference>
<keyword evidence="6" id="KW-0129">CBS domain</keyword>
<dbReference type="SMART" id="SM00116">
    <property type="entry name" value="CBS"/>
    <property type="match status" value="2"/>
</dbReference>
<comment type="catalytic activity">
    <reaction evidence="7">
        <text>a quaternary ammonium(out) + ATP + H2O = a quaternary ammonium(in) + ADP + phosphate + H(+)</text>
        <dbReference type="Rhea" id="RHEA:11036"/>
        <dbReference type="ChEBI" id="CHEBI:15377"/>
        <dbReference type="ChEBI" id="CHEBI:15378"/>
        <dbReference type="ChEBI" id="CHEBI:30616"/>
        <dbReference type="ChEBI" id="CHEBI:35267"/>
        <dbReference type="ChEBI" id="CHEBI:43474"/>
        <dbReference type="ChEBI" id="CHEBI:456216"/>
        <dbReference type="EC" id="7.6.2.9"/>
    </reaction>
</comment>
<dbReference type="PANTHER" id="PTHR43117:SF4">
    <property type="entry name" value="OSMOPROTECTANT IMPORT ATP-BINDING PROTEIN OSMV"/>
    <property type="match status" value="1"/>
</dbReference>
<evidence type="ECO:0000256" key="8">
    <source>
        <dbReference type="ARBA" id="ARBA00063934"/>
    </source>
</evidence>
<comment type="subunit">
    <text evidence="8">The complex is composed of two ATP-binding proteins (OpuCA), two transmembrane proteins (OpuCB and OpuCD) and a solute-binding protein (OpuCC).</text>
</comment>
<dbReference type="InterPro" id="IPR003439">
    <property type="entry name" value="ABC_transporter-like_ATP-bd"/>
</dbReference>
<dbReference type="PROSITE" id="PS50893">
    <property type="entry name" value="ABC_TRANSPORTER_2"/>
    <property type="match status" value="1"/>
</dbReference>
<name>T0C904_ALIAG</name>
<reference evidence="11" key="1">
    <citation type="journal article" date="2022" name="G3 (Bethesda)">
        <title>Unveiling the complete genome sequence of Alicyclobacillus acidoterrestris DSM 3922T, a taint-producing strain.</title>
        <authorList>
            <person name="Leonardo I.C."/>
            <person name="Barreto Crespo M.T."/>
            <person name="Gaspar F.B."/>
        </authorList>
    </citation>
    <scope>NUCLEOTIDE SEQUENCE [LARGE SCALE GENOMIC DNA]</scope>
    <source>
        <strain evidence="11">DSM 3922</strain>
    </source>
</reference>